<keyword evidence="2" id="KW-0723">Serine/threonine-protein kinase</keyword>
<dbReference type="EMBL" id="BRPB01000240">
    <property type="protein sequence ID" value="GLA56097.1"/>
    <property type="molecule type" value="Genomic_DNA"/>
</dbReference>
<comment type="catalytic activity">
    <reaction evidence="7">
        <text>L-threonyl-[protein] + ATP = O-phospho-L-threonyl-[protein] + ADP + H(+)</text>
        <dbReference type="Rhea" id="RHEA:46608"/>
        <dbReference type="Rhea" id="RHEA-COMP:11060"/>
        <dbReference type="Rhea" id="RHEA-COMP:11605"/>
        <dbReference type="ChEBI" id="CHEBI:15378"/>
        <dbReference type="ChEBI" id="CHEBI:30013"/>
        <dbReference type="ChEBI" id="CHEBI:30616"/>
        <dbReference type="ChEBI" id="CHEBI:61977"/>
        <dbReference type="ChEBI" id="CHEBI:456216"/>
        <dbReference type="EC" id="2.7.11.1"/>
    </reaction>
</comment>
<accession>A0A9W6EH50</accession>
<dbReference type="EC" id="2.7.11.1" evidence="1"/>
<organism evidence="10 11">
    <name type="scientific">Aspergillus niger</name>
    <dbReference type="NCBI Taxonomy" id="5061"/>
    <lineage>
        <taxon>Eukaryota</taxon>
        <taxon>Fungi</taxon>
        <taxon>Dikarya</taxon>
        <taxon>Ascomycota</taxon>
        <taxon>Pezizomycotina</taxon>
        <taxon>Eurotiomycetes</taxon>
        <taxon>Eurotiomycetidae</taxon>
        <taxon>Eurotiales</taxon>
        <taxon>Aspergillaceae</taxon>
        <taxon>Aspergillus</taxon>
        <taxon>Aspergillus subgen. Circumdati</taxon>
    </lineage>
</organism>
<keyword evidence="6" id="KW-0067">ATP-binding</keyword>
<comment type="catalytic activity">
    <reaction evidence="8">
        <text>L-seryl-[protein] + ATP = O-phospho-L-seryl-[protein] + ADP + H(+)</text>
        <dbReference type="Rhea" id="RHEA:17989"/>
        <dbReference type="Rhea" id="RHEA-COMP:9863"/>
        <dbReference type="Rhea" id="RHEA-COMP:11604"/>
        <dbReference type="ChEBI" id="CHEBI:15378"/>
        <dbReference type="ChEBI" id="CHEBI:29999"/>
        <dbReference type="ChEBI" id="CHEBI:30616"/>
        <dbReference type="ChEBI" id="CHEBI:83421"/>
        <dbReference type="ChEBI" id="CHEBI:456216"/>
        <dbReference type="EC" id="2.7.11.1"/>
    </reaction>
</comment>
<comment type="caution">
    <text evidence="10">The sequence shown here is derived from an EMBL/GenBank/DDBJ whole genome shotgun (WGS) entry which is preliminary data.</text>
</comment>
<evidence type="ECO:0000313" key="10">
    <source>
        <dbReference type="EMBL" id="GLA56097.1"/>
    </source>
</evidence>
<dbReference type="GO" id="GO:0005524">
    <property type="term" value="F:ATP binding"/>
    <property type="evidence" value="ECO:0007669"/>
    <property type="project" value="UniProtKB-KW"/>
</dbReference>
<evidence type="ECO:0000256" key="1">
    <source>
        <dbReference type="ARBA" id="ARBA00012513"/>
    </source>
</evidence>
<feature type="domain" description="RIO-type" evidence="9">
    <location>
        <begin position="179"/>
        <end position="224"/>
    </location>
</feature>
<keyword evidence="3" id="KW-0808">Transferase</keyword>
<evidence type="ECO:0000313" key="11">
    <source>
        <dbReference type="Proteomes" id="UP001144191"/>
    </source>
</evidence>
<reference evidence="10" key="1">
    <citation type="submission" date="2022-07" db="EMBL/GenBank/DDBJ databases">
        <title>Taxonomy of Aspergillus series Nigri: significant species reduction supported by multi-species coalescent approaches.</title>
        <authorList>
            <person name="Bian C."/>
            <person name="Kusuya Y."/>
            <person name="Sklenar F."/>
            <person name="D'hooge E."/>
            <person name="Yaguchi T."/>
            <person name="Takahashi H."/>
            <person name="Hubka V."/>
        </authorList>
    </citation>
    <scope>NUCLEOTIDE SEQUENCE</scope>
    <source>
        <strain evidence="10">IFM 63604</strain>
    </source>
</reference>
<evidence type="ECO:0000256" key="6">
    <source>
        <dbReference type="ARBA" id="ARBA00022840"/>
    </source>
</evidence>
<evidence type="ECO:0000256" key="8">
    <source>
        <dbReference type="ARBA" id="ARBA00048679"/>
    </source>
</evidence>
<evidence type="ECO:0000256" key="2">
    <source>
        <dbReference type="ARBA" id="ARBA00022527"/>
    </source>
</evidence>
<evidence type="ECO:0000256" key="7">
    <source>
        <dbReference type="ARBA" id="ARBA00047899"/>
    </source>
</evidence>
<dbReference type="InterPro" id="IPR011009">
    <property type="entry name" value="Kinase-like_dom_sf"/>
</dbReference>
<dbReference type="InterPro" id="IPR018934">
    <property type="entry name" value="RIO_dom"/>
</dbReference>
<dbReference type="AlphaFoldDB" id="A0A9W6EH50"/>
<dbReference type="GO" id="GO:0004674">
    <property type="term" value="F:protein serine/threonine kinase activity"/>
    <property type="evidence" value="ECO:0007669"/>
    <property type="project" value="UniProtKB-KW"/>
</dbReference>
<sequence length="250" mass="28098">MEVSSKDESEYRILVQNMVKYLIIPTGTFERSALSMPLSSLPDLPGGDTWNVAYISRDPSSGQILIDRQIRTLIGIVDVWHPLRVDCLELRRLRQLTATTYEATYGSGGSPKTVIAKVARFEWEIPRLAQETSTYQNLQNTGLAPRFLGHVHEHGRVIGFILEKLEGREANIGDLSLCQSVLGRLHDVGILHGDVNRYNFIVRSDTAYLIDFERSQLCDDTNASMRAEMESLRDQLVENTGRGAGFSRSK</sequence>
<name>A0A9W6EH50_ASPNG</name>
<gene>
    <name evidence="10" type="ORF">AnigIFM63604_004521</name>
</gene>
<evidence type="ECO:0000256" key="4">
    <source>
        <dbReference type="ARBA" id="ARBA00022741"/>
    </source>
</evidence>
<dbReference type="Gene3D" id="1.10.510.10">
    <property type="entry name" value="Transferase(Phosphotransferase) domain 1"/>
    <property type="match status" value="1"/>
</dbReference>
<evidence type="ECO:0000259" key="9">
    <source>
        <dbReference type="Pfam" id="PF01163"/>
    </source>
</evidence>
<protein>
    <recommendedName>
        <fullName evidence="1">non-specific serine/threonine protein kinase</fullName>
        <ecNumber evidence="1">2.7.11.1</ecNumber>
    </recommendedName>
</protein>
<keyword evidence="4" id="KW-0547">Nucleotide-binding</keyword>
<dbReference type="Proteomes" id="UP001144191">
    <property type="component" value="Unassembled WGS sequence"/>
</dbReference>
<evidence type="ECO:0000256" key="3">
    <source>
        <dbReference type="ARBA" id="ARBA00022679"/>
    </source>
</evidence>
<keyword evidence="5" id="KW-0418">Kinase</keyword>
<dbReference type="Pfam" id="PF01163">
    <property type="entry name" value="RIO1"/>
    <property type="match status" value="1"/>
</dbReference>
<proteinExistence type="predicted"/>
<evidence type="ECO:0000256" key="5">
    <source>
        <dbReference type="ARBA" id="ARBA00022777"/>
    </source>
</evidence>
<dbReference type="SUPFAM" id="SSF56112">
    <property type="entry name" value="Protein kinase-like (PK-like)"/>
    <property type="match status" value="1"/>
</dbReference>